<accession>A0A8I1W478</accession>
<sequence>MYWAWLVLSFRGRISRMQFGLGLGFAVGVMLFFHGLGGFVTLLWPGMDLNWMDASLAVFMVCALLALLVKRLRDAGLSASWLWLNVLPGGGTLLLLCVVLIRGTVPASASQTGISASSVSQSSALSTTDATTDALQPRRV</sequence>
<gene>
    <name evidence="2" type="ORF">J2R62_04815</name>
</gene>
<comment type="caution">
    <text evidence="2">The sequence shown here is derived from an EMBL/GenBank/DDBJ whole genome shotgun (WGS) entry which is preliminary data.</text>
</comment>
<evidence type="ECO:0000256" key="1">
    <source>
        <dbReference type="SAM" id="Phobius"/>
    </source>
</evidence>
<feature type="transmembrane region" description="Helical" evidence="1">
    <location>
        <begin position="50"/>
        <end position="69"/>
    </location>
</feature>
<keyword evidence="1" id="KW-0812">Transmembrane</keyword>
<dbReference type="GO" id="GO:0016020">
    <property type="term" value="C:membrane"/>
    <property type="evidence" value="ECO:0007669"/>
    <property type="project" value="InterPro"/>
</dbReference>
<dbReference type="Pfam" id="PF05656">
    <property type="entry name" value="DUF805"/>
    <property type="match status" value="1"/>
</dbReference>
<dbReference type="EMBL" id="JAFNAA010000004">
    <property type="protein sequence ID" value="MBO1107552.1"/>
    <property type="molecule type" value="Genomic_DNA"/>
</dbReference>
<keyword evidence="1" id="KW-1133">Transmembrane helix</keyword>
<dbReference type="RefSeq" id="WP_084977447.1">
    <property type="nucleotide sequence ID" value="NZ_JAFNAA010000004.1"/>
</dbReference>
<dbReference type="InterPro" id="IPR008523">
    <property type="entry name" value="DUF805"/>
</dbReference>
<proteinExistence type="predicted"/>
<evidence type="ECO:0000313" key="2">
    <source>
        <dbReference type="EMBL" id="MBO1107552.1"/>
    </source>
</evidence>
<dbReference type="AlphaFoldDB" id="A0A8I1W478"/>
<protein>
    <submittedName>
        <fullName evidence="2">DUF805 domain-containing protein</fullName>
    </submittedName>
</protein>
<reference evidence="2" key="1">
    <citation type="submission" date="2021-03" db="EMBL/GenBank/DDBJ databases">
        <title>Plesiomonas shigelloides zfcc0051, isolated from zebrafish feces.</title>
        <authorList>
            <person name="Vanderhoek Z."/>
            <person name="Gaulke C."/>
        </authorList>
    </citation>
    <scope>NUCLEOTIDE SEQUENCE</scope>
    <source>
        <strain evidence="2">Zfcc0051</strain>
    </source>
</reference>
<keyword evidence="1" id="KW-0472">Membrane</keyword>
<evidence type="ECO:0000313" key="3">
    <source>
        <dbReference type="Proteomes" id="UP000664658"/>
    </source>
</evidence>
<name>A0A8I1W478_PLESH</name>
<feature type="transmembrane region" description="Helical" evidence="1">
    <location>
        <begin position="81"/>
        <end position="101"/>
    </location>
</feature>
<organism evidence="2 3">
    <name type="scientific">Plesiomonas shigelloides</name>
    <name type="common">Aeromonas shigelloides</name>
    <dbReference type="NCBI Taxonomy" id="703"/>
    <lineage>
        <taxon>Bacteria</taxon>
        <taxon>Pseudomonadati</taxon>
        <taxon>Pseudomonadota</taxon>
        <taxon>Gammaproteobacteria</taxon>
        <taxon>Enterobacterales</taxon>
        <taxon>Enterobacteriaceae</taxon>
        <taxon>Plesiomonas</taxon>
    </lineage>
</organism>
<dbReference type="Proteomes" id="UP000664658">
    <property type="component" value="Unassembled WGS sequence"/>
</dbReference>
<feature type="transmembrane region" description="Helical" evidence="1">
    <location>
        <begin position="21"/>
        <end position="44"/>
    </location>
</feature>